<proteinExistence type="predicted"/>
<sequence length="202" mass="22878">MRDEILRVGGKRAERHYDALMKAADAFAEGRERDALRILRPLREEVSASPSVRELFGLALYRDGKYRDASRELEEYYSMTGDVTQHPVLMDCYRALGDHETVEARWRELGDESPSSELVTEGRIVFAGSLADRGRLDEAITLLAKRADGIKRVLTHHLRLWYALADLEERAGNIPAARARFDRIRQHDAGFADVAERLAALA</sequence>
<organism evidence="1">
    <name type="scientific">freshwater metagenome</name>
    <dbReference type="NCBI Taxonomy" id="449393"/>
    <lineage>
        <taxon>unclassified sequences</taxon>
        <taxon>metagenomes</taxon>
        <taxon>ecological metagenomes</taxon>
    </lineage>
</organism>
<dbReference type="EMBL" id="CAEZZU010000034">
    <property type="protein sequence ID" value="CAB4772880.1"/>
    <property type="molecule type" value="Genomic_DNA"/>
</dbReference>
<accession>A0A6J6KD12</accession>
<dbReference type="SUPFAM" id="SSF48452">
    <property type="entry name" value="TPR-like"/>
    <property type="match status" value="1"/>
</dbReference>
<dbReference type="Gene3D" id="1.25.40.10">
    <property type="entry name" value="Tetratricopeptide repeat domain"/>
    <property type="match status" value="1"/>
</dbReference>
<dbReference type="AlphaFoldDB" id="A0A6J6KD12"/>
<name>A0A6J6KD12_9ZZZZ</name>
<evidence type="ECO:0000313" key="1">
    <source>
        <dbReference type="EMBL" id="CAB4647680.1"/>
    </source>
</evidence>
<dbReference type="InterPro" id="IPR011990">
    <property type="entry name" value="TPR-like_helical_dom_sf"/>
</dbReference>
<protein>
    <submittedName>
        <fullName evidence="1">Unannotated protein</fullName>
    </submittedName>
</protein>
<dbReference type="EMBL" id="CAEZWM010000012">
    <property type="protein sequence ID" value="CAB4647680.1"/>
    <property type="molecule type" value="Genomic_DNA"/>
</dbReference>
<gene>
    <name evidence="1" type="ORF">UFOPK2242_00210</name>
    <name evidence="2" type="ORF">UFOPK2925_00377</name>
</gene>
<evidence type="ECO:0000313" key="2">
    <source>
        <dbReference type="EMBL" id="CAB4772880.1"/>
    </source>
</evidence>
<reference evidence="1" key="1">
    <citation type="submission" date="2020-05" db="EMBL/GenBank/DDBJ databases">
        <authorList>
            <person name="Chiriac C."/>
            <person name="Salcher M."/>
            <person name="Ghai R."/>
            <person name="Kavagutti S V."/>
        </authorList>
    </citation>
    <scope>NUCLEOTIDE SEQUENCE</scope>
</reference>